<protein>
    <recommendedName>
        <fullName evidence="7">Pre-mRNA-splicing factor 38</fullName>
    </recommendedName>
</protein>
<evidence type="ECO:0000313" key="9">
    <source>
        <dbReference type="EMBL" id="GMM50975.1"/>
    </source>
</evidence>
<evidence type="ECO:0000256" key="8">
    <source>
        <dbReference type="SAM" id="MobiDB-lite"/>
    </source>
</evidence>
<evidence type="ECO:0000256" key="7">
    <source>
        <dbReference type="RuleBase" id="RU367025"/>
    </source>
</evidence>
<gene>
    <name evidence="9" type="ORF">DASB73_019330</name>
</gene>
<dbReference type="Pfam" id="PF03371">
    <property type="entry name" value="PRP38"/>
    <property type="match status" value="1"/>
</dbReference>
<sequence>MAEKVERIVRQRICESVYWKTACYSINAAQICDRAADLTAIGGLINTKPTDFLCLVYKLVLISPNVDIILEMLRQPYFKYLTALAVFYIRLCYNPMLVYQLLEPLYADYRKLRLIKKSGEQQILCMDEYIDRILRMERFLDLALPVMPARRKLEQIGLQRRVSFLPADLMQESGVNTPQSPESMWDSVVSPRTSPESSIKPGMEDPEEYSRDAL</sequence>
<keyword evidence="6 7" id="KW-0539">Nucleus</keyword>
<evidence type="ECO:0000256" key="4">
    <source>
        <dbReference type="ARBA" id="ARBA00022728"/>
    </source>
</evidence>
<feature type="region of interest" description="Disordered" evidence="8">
    <location>
        <begin position="173"/>
        <end position="214"/>
    </location>
</feature>
<comment type="caution">
    <text evidence="9">The sequence shown here is derived from an EMBL/GenBank/DDBJ whole genome shotgun (WGS) entry which is preliminary data.</text>
</comment>
<evidence type="ECO:0000256" key="2">
    <source>
        <dbReference type="ARBA" id="ARBA00006164"/>
    </source>
</evidence>
<evidence type="ECO:0000256" key="5">
    <source>
        <dbReference type="ARBA" id="ARBA00023187"/>
    </source>
</evidence>
<dbReference type="AlphaFoldDB" id="A0AAV5RHP6"/>
<organism evidence="9 10">
    <name type="scientific">Starmerella bacillaris</name>
    <name type="common">Yeast</name>
    <name type="synonym">Candida zemplinina</name>
    <dbReference type="NCBI Taxonomy" id="1247836"/>
    <lineage>
        <taxon>Eukaryota</taxon>
        <taxon>Fungi</taxon>
        <taxon>Dikarya</taxon>
        <taxon>Ascomycota</taxon>
        <taxon>Saccharomycotina</taxon>
        <taxon>Dipodascomycetes</taxon>
        <taxon>Dipodascales</taxon>
        <taxon>Trichomonascaceae</taxon>
        <taxon>Starmerella</taxon>
    </lineage>
</organism>
<keyword evidence="10" id="KW-1185">Reference proteome</keyword>
<evidence type="ECO:0000256" key="3">
    <source>
        <dbReference type="ARBA" id="ARBA00022664"/>
    </source>
</evidence>
<dbReference type="PANTHER" id="PTHR23142">
    <property type="entry name" value="PRE-MRNA-SPLICING FACTOR 38A-RELATED"/>
    <property type="match status" value="1"/>
</dbReference>
<reference evidence="9 10" key="1">
    <citation type="journal article" date="2023" name="Elife">
        <title>Identification of key yeast species and microbe-microbe interactions impacting larval growth of Drosophila in the wild.</title>
        <authorList>
            <person name="Mure A."/>
            <person name="Sugiura Y."/>
            <person name="Maeda R."/>
            <person name="Honda K."/>
            <person name="Sakurai N."/>
            <person name="Takahashi Y."/>
            <person name="Watada M."/>
            <person name="Katoh T."/>
            <person name="Gotoh A."/>
            <person name="Gotoh Y."/>
            <person name="Taniguchi I."/>
            <person name="Nakamura K."/>
            <person name="Hayashi T."/>
            <person name="Katayama T."/>
            <person name="Uemura T."/>
            <person name="Hattori Y."/>
        </authorList>
    </citation>
    <scope>NUCLEOTIDE SEQUENCE [LARGE SCALE GENOMIC DNA]</scope>
    <source>
        <strain evidence="9 10">SB-73</strain>
    </source>
</reference>
<keyword evidence="5 7" id="KW-0508">mRNA splicing</keyword>
<dbReference type="EMBL" id="BTGC01000003">
    <property type="protein sequence ID" value="GMM50975.1"/>
    <property type="molecule type" value="Genomic_DNA"/>
</dbReference>
<evidence type="ECO:0000313" key="10">
    <source>
        <dbReference type="Proteomes" id="UP001362899"/>
    </source>
</evidence>
<name>A0AAV5RHP6_STABA</name>
<proteinExistence type="inferred from homology"/>
<evidence type="ECO:0000256" key="6">
    <source>
        <dbReference type="ARBA" id="ARBA00023242"/>
    </source>
</evidence>
<dbReference type="InterPro" id="IPR005037">
    <property type="entry name" value="PRP38"/>
</dbReference>
<comment type="subcellular location">
    <subcellularLocation>
        <location evidence="1 7">Nucleus</location>
    </subcellularLocation>
</comment>
<feature type="compositionally biased region" description="Polar residues" evidence="8">
    <location>
        <begin position="173"/>
        <end position="182"/>
    </location>
</feature>
<accession>A0AAV5RHP6</accession>
<dbReference type="Proteomes" id="UP001362899">
    <property type="component" value="Unassembled WGS sequence"/>
</dbReference>
<dbReference type="GO" id="GO:0000398">
    <property type="term" value="P:mRNA splicing, via spliceosome"/>
    <property type="evidence" value="ECO:0007669"/>
    <property type="project" value="UniProtKB-UniRule"/>
</dbReference>
<keyword evidence="4 7" id="KW-0747">Spliceosome</keyword>
<evidence type="ECO:0000256" key="1">
    <source>
        <dbReference type="ARBA" id="ARBA00004123"/>
    </source>
</evidence>
<comment type="function">
    <text evidence="7">Required for pre-mRNA splicing.</text>
</comment>
<dbReference type="GO" id="GO:0005681">
    <property type="term" value="C:spliceosomal complex"/>
    <property type="evidence" value="ECO:0007669"/>
    <property type="project" value="UniProtKB-KW"/>
</dbReference>
<comment type="similarity">
    <text evidence="2 7">Belongs to the PRP38 family.</text>
</comment>
<keyword evidence="3 7" id="KW-0507">mRNA processing</keyword>